<comment type="caution">
    <text evidence="2">The sequence shown here is derived from an EMBL/GenBank/DDBJ whole genome shotgun (WGS) entry which is preliminary data.</text>
</comment>
<dbReference type="SUPFAM" id="SSF54909">
    <property type="entry name" value="Dimeric alpha+beta barrel"/>
    <property type="match status" value="1"/>
</dbReference>
<keyword evidence="2" id="KW-0560">Oxidoreductase</keyword>
<evidence type="ECO:0000313" key="3">
    <source>
        <dbReference type="EMBL" id="MCA6076072.1"/>
    </source>
</evidence>
<keyword evidence="5" id="KW-1185">Reference proteome</keyword>
<proteinExistence type="predicted"/>
<name>A0A9X1HMZ2_9BACT</name>
<dbReference type="RefSeq" id="WP_225698005.1">
    <property type="nucleotide sequence ID" value="NZ_JAIXNE010000002.1"/>
</dbReference>
<dbReference type="GO" id="GO:0004497">
    <property type="term" value="F:monooxygenase activity"/>
    <property type="evidence" value="ECO:0007669"/>
    <property type="project" value="UniProtKB-KW"/>
</dbReference>
<dbReference type="Pfam" id="PF03992">
    <property type="entry name" value="ABM"/>
    <property type="match status" value="1"/>
</dbReference>
<feature type="domain" description="ABM" evidence="1">
    <location>
        <begin position="6"/>
        <end position="67"/>
    </location>
</feature>
<keyword evidence="2" id="KW-0503">Monooxygenase</keyword>
<evidence type="ECO:0000313" key="4">
    <source>
        <dbReference type="EMBL" id="MCA6077200.1"/>
    </source>
</evidence>
<protein>
    <submittedName>
        <fullName evidence="2">Antibiotic biosynthesis monooxygenase</fullName>
    </submittedName>
</protein>
<sequence length="115" mass="13075">MTEIQVIAHLNIKPGKIDEFKTLAHSCIEMVKQKDKGTLQYDWYFNENNTVCIVHERYINAEAGLQHIANLGELVVALFELCDMSFDIFGSPTQELKNALEGMNITYYEFAAGIN</sequence>
<evidence type="ECO:0000313" key="5">
    <source>
        <dbReference type="Proteomes" id="UP001139409"/>
    </source>
</evidence>
<dbReference type="EMBL" id="JAIXNE010000003">
    <property type="protein sequence ID" value="MCA6076072.1"/>
    <property type="molecule type" value="Genomic_DNA"/>
</dbReference>
<dbReference type="EMBL" id="JAIXNE010000002">
    <property type="protein sequence ID" value="MCA6074895.1"/>
    <property type="molecule type" value="Genomic_DNA"/>
</dbReference>
<gene>
    <name evidence="2" type="ORF">LDX50_08445</name>
    <name evidence="3" type="ORF">LDX50_14415</name>
    <name evidence="4" type="ORF">LDX50_20135</name>
</gene>
<dbReference type="InterPro" id="IPR007138">
    <property type="entry name" value="ABM_dom"/>
</dbReference>
<dbReference type="Proteomes" id="UP001139409">
    <property type="component" value="Unassembled WGS sequence"/>
</dbReference>
<accession>A0A9X1HMZ2</accession>
<dbReference type="EMBL" id="JAIXNE010000004">
    <property type="protein sequence ID" value="MCA6077200.1"/>
    <property type="molecule type" value="Genomic_DNA"/>
</dbReference>
<evidence type="ECO:0000259" key="1">
    <source>
        <dbReference type="Pfam" id="PF03992"/>
    </source>
</evidence>
<dbReference type="Gene3D" id="3.30.70.100">
    <property type="match status" value="1"/>
</dbReference>
<dbReference type="AlphaFoldDB" id="A0A9X1HMZ2"/>
<organism evidence="2 5">
    <name type="scientific">Fulvivirga sedimenti</name>
    <dbReference type="NCBI Taxonomy" id="2879465"/>
    <lineage>
        <taxon>Bacteria</taxon>
        <taxon>Pseudomonadati</taxon>
        <taxon>Bacteroidota</taxon>
        <taxon>Cytophagia</taxon>
        <taxon>Cytophagales</taxon>
        <taxon>Fulvivirgaceae</taxon>
        <taxon>Fulvivirga</taxon>
    </lineage>
</organism>
<dbReference type="InterPro" id="IPR011008">
    <property type="entry name" value="Dimeric_a/b-barrel"/>
</dbReference>
<evidence type="ECO:0000313" key="2">
    <source>
        <dbReference type="EMBL" id="MCA6074895.1"/>
    </source>
</evidence>
<reference evidence="2" key="1">
    <citation type="submission" date="2021-09" db="EMBL/GenBank/DDBJ databases">
        <title>Fulvivirga sp. isolated from coastal sediment.</title>
        <authorList>
            <person name="Yu H."/>
        </authorList>
    </citation>
    <scope>NUCLEOTIDE SEQUENCE</scope>
    <source>
        <strain evidence="2">1062</strain>
    </source>
</reference>